<reference evidence="3 4" key="1">
    <citation type="journal article" date="2021" name="Angew. Chem. Int. Ed. Engl.">
        <title>A novel family of nonribosomal peptides modulate collective behavior in Pseudovibrio bacteria isolated from marine sponges.</title>
        <authorList>
            <person name="Ioca L.P."/>
            <person name="Dai Y."/>
            <person name="Kunakom S."/>
            <person name="Diaz-Espinosa J."/>
            <person name="Krunic A."/>
            <person name="Crnkovic C.M."/>
            <person name="Orjala J."/>
            <person name="Sanchez L.M."/>
            <person name="Ferreira A.G."/>
            <person name="Berlinck R.G.S."/>
            <person name="Eustaquio A.S."/>
        </authorList>
    </citation>
    <scope>NUCLEOTIDE SEQUENCE [LARGE SCALE GENOMIC DNA]</scope>
    <source>
        <strain evidence="3 4">Ab134</strain>
    </source>
</reference>
<keyword evidence="4" id="KW-1185">Reference proteome</keyword>
<keyword evidence="1" id="KW-1133">Transmembrane helix</keyword>
<evidence type="ECO:0000313" key="4">
    <source>
        <dbReference type="Proteomes" id="UP000680706"/>
    </source>
</evidence>
<evidence type="ECO:0000313" key="3">
    <source>
        <dbReference type="EMBL" id="QUS55329.1"/>
    </source>
</evidence>
<organism evidence="3 4">
    <name type="scientific">Pseudovibrio brasiliensis</name>
    <dbReference type="NCBI Taxonomy" id="1898042"/>
    <lineage>
        <taxon>Bacteria</taxon>
        <taxon>Pseudomonadati</taxon>
        <taxon>Pseudomonadota</taxon>
        <taxon>Alphaproteobacteria</taxon>
        <taxon>Hyphomicrobiales</taxon>
        <taxon>Stappiaceae</taxon>
        <taxon>Pseudovibrio</taxon>
    </lineage>
</organism>
<dbReference type="EMBL" id="CP074126">
    <property type="protein sequence ID" value="QUS55329.1"/>
    <property type="molecule type" value="Genomic_DNA"/>
</dbReference>
<dbReference type="Pfam" id="PF11157">
    <property type="entry name" value="DUF2937"/>
    <property type="match status" value="1"/>
</dbReference>
<feature type="signal peptide" evidence="2">
    <location>
        <begin position="1"/>
        <end position="20"/>
    </location>
</feature>
<dbReference type="RefSeq" id="WP_075697964.1">
    <property type="nucleotide sequence ID" value="NZ_CP074126.1"/>
</dbReference>
<name>A0ABX8ANU3_9HYPH</name>
<dbReference type="InterPro" id="IPR022584">
    <property type="entry name" value="DUF2937"/>
</dbReference>
<keyword evidence="1" id="KW-0472">Membrane</keyword>
<dbReference type="Proteomes" id="UP000680706">
    <property type="component" value="Chromosome"/>
</dbReference>
<accession>A0ABX8ANU3</accession>
<protein>
    <submittedName>
        <fullName evidence="3">DUF2937 family protein</fullName>
    </submittedName>
</protein>
<evidence type="ECO:0000256" key="2">
    <source>
        <dbReference type="SAM" id="SignalP"/>
    </source>
</evidence>
<feature type="transmembrane region" description="Helical" evidence="1">
    <location>
        <begin position="137"/>
        <end position="156"/>
    </location>
</feature>
<proteinExistence type="predicted"/>
<gene>
    <name evidence="3" type="ORF">KGB56_18650</name>
</gene>
<keyword evidence="2" id="KW-0732">Signal</keyword>
<evidence type="ECO:0000256" key="1">
    <source>
        <dbReference type="SAM" id="Phobius"/>
    </source>
</evidence>
<keyword evidence="1" id="KW-0812">Transmembrane</keyword>
<feature type="chain" id="PRO_5045855882" evidence="2">
    <location>
        <begin position="21"/>
        <end position="176"/>
    </location>
</feature>
<sequence length="176" mass="19414">MMFARVLTLGVALVSGTVTSQLPEFAQQYRQRMGGAIDALEEVKADFVADAAATNRSISEALAHMAQSADEFVQLRGTSIERSLDRLEALKDQQLAMARAAAFERVWIFMKELDTKLSKATWEDFEPAVPVTVEGGVLAGLGFAVGLFMLRLAGLGGRVRRRRKRREKQQAEARSL</sequence>